<keyword evidence="2" id="KW-0472">Membrane</keyword>
<sequence length="256" mass="25533">MRKKTLLAVPAVAISALAMTAGPALADHQPWSGQATLDELNGSGTSGDAMIELDGSEATVTINISGAAATFGDGPFPHAQHIHIGGQGVCPDASADEDGDGAVSTPEGIPSYGQVSTSLTTEGDTSADSALAIERFPGGESYTYERTFEVNDDTAAALADGTAVVVIHGVNPELLSEEAAEKMSPLNEELPLAATLPAACGAVSVSQMDAMPDGGADTGSPVQPADNTGAMIAAGAGAVALAAGGAWMLRRRSDNA</sequence>
<accession>A0A7M1STK7</accession>
<feature type="region of interest" description="Disordered" evidence="1">
    <location>
        <begin position="92"/>
        <end position="114"/>
    </location>
</feature>
<dbReference type="KEGG" id="halt:IM660_00215"/>
<reference evidence="4 5" key="1">
    <citation type="submission" date="2020-10" db="EMBL/GenBank/DDBJ databases">
        <title>Haloactinobacterium sp. RN3S43, a bacterium isolated from saline soil.</title>
        <authorList>
            <person name="Sun J.-Q."/>
        </authorList>
    </citation>
    <scope>NUCLEOTIDE SEQUENCE [LARGE SCALE GENOMIC DNA]</scope>
    <source>
        <strain evidence="4 5">RN3S43</strain>
    </source>
</reference>
<evidence type="ECO:0008006" key="6">
    <source>
        <dbReference type="Google" id="ProtNLM"/>
    </source>
</evidence>
<keyword evidence="2" id="KW-1133">Transmembrane helix</keyword>
<dbReference type="Proteomes" id="UP000593758">
    <property type="component" value="Chromosome"/>
</dbReference>
<evidence type="ECO:0000313" key="5">
    <source>
        <dbReference type="Proteomes" id="UP000593758"/>
    </source>
</evidence>
<name>A0A7M1STK7_9MICO</name>
<keyword evidence="3" id="KW-0732">Signal</keyword>
<evidence type="ECO:0000256" key="3">
    <source>
        <dbReference type="SAM" id="SignalP"/>
    </source>
</evidence>
<evidence type="ECO:0000256" key="2">
    <source>
        <dbReference type="SAM" id="Phobius"/>
    </source>
</evidence>
<evidence type="ECO:0000313" key="4">
    <source>
        <dbReference type="EMBL" id="QOR70791.1"/>
    </source>
</evidence>
<evidence type="ECO:0000256" key="1">
    <source>
        <dbReference type="SAM" id="MobiDB-lite"/>
    </source>
</evidence>
<dbReference type="EMBL" id="CP063169">
    <property type="protein sequence ID" value="QOR70791.1"/>
    <property type="molecule type" value="Genomic_DNA"/>
</dbReference>
<proteinExistence type="predicted"/>
<dbReference type="RefSeq" id="WP_193497464.1">
    <property type="nucleotide sequence ID" value="NZ_CP063169.1"/>
</dbReference>
<keyword evidence="5" id="KW-1185">Reference proteome</keyword>
<feature type="chain" id="PRO_5032708044" description="CHRD domain-containing protein" evidence="3">
    <location>
        <begin position="27"/>
        <end position="256"/>
    </location>
</feature>
<keyword evidence="2" id="KW-0812">Transmembrane</keyword>
<organism evidence="4 5">
    <name type="scientific">Ruania alkalisoli</name>
    <dbReference type="NCBI Taxonomy" id="2779775"/>
    <lineage>
        <taxon>Bacteria</taxon>
        <taxon>Bacillati</taxon>
        <taxon>Actinomycetota</taxon>
        <taxon>Actinomycetes</taxon>
        <taxon>Micrococcales</taxon>
        <taxon>Ruaniaceae</taxon>
        <taxon>Ruania</taxon>
    </lineage>
</organism>
<feature type="transmembrane region" description="Helical" evidence="2">
    <location>
        <begin position="230"/>
        <end position="249"/>
    </location>
</feature>
<dbReference type="AlphaFoldDB" id="A0A7M1STK7"/>
<feature type="signal peptide" evidence="3">
    <location>
        <begin position="1"/>
        <end position="26"/>
    </location>
</feature>
<gene>
    <name evidence="4" type="ORF">IM660_00215</name>
</gene>
<protein>
    <recommendedName>
        <fullName evidence="6">CHRD domain-containing protein</fullName>
    </recommendedName>
</protein>